<keyword evidence="3 8" id="KW-0812">Transmembrane</keyword>
<dbReference type="STRING" id="289078.A0A2X0KM99"/>
<evidence type="ECO:0000256" key="9">
    <source>
        <dbReference type="SAM" id="SignalP"/>
    </source>
</evidence>
<feature type="chain" id="PRO_5030060045" evidence="9">
    <location>
        <begin position="21"/>
        <end position="553"/>
    </location>
</feature>
<evidence type="ECO:0000256" key="8">
    <source>
        <dbReference type="SAM" id="Phobius"/>
    </source>
</evidence>
<evidence type="ECO:0000256" key="4">
    <source>
        <dbReference type="ARBA" id="ARBA00022982"/>
    </source>
</evidence>
<dbReference type="PANTHER" id="PTHR47797:SF3">
    <property type="entry name" value="CYTOCHROME B561 DOMAIN-CONTAINING PROTEIN"/>
    <property type="match status" value="1"/>
</dbReference>
<dbReference type="EMBL" id="FMWP01000013">
    <property type="protein sequence ID" value="SCZ89088.1"/>
    <property type="molecule type" value="Genomic_DNA"/>
</dbReference>
<keyword evidence="4" id="KW-0249">Electron transport</keyword>
<evidence type="ECO:0000259" key="10">
    <source>
        <dbReference type="PROSITE" id="PS50939"/>
    </source>
</evidence>
<evidence type="ECO:0000256" key="1">
    <source>
        <dbReference type="ARBA" id="ARBA00004370"/>
    </source>
</evidence>
<dbReference type="InterPro" id="IPR006593">
    <property type="entry name" value="Cyt_b561/ferric_Rdtase_TM"/>
</dbReference>
<evidence type="ECO:0000256" key="2">
    <source>
        <dbReference type="ARBA" id="ARBA00022448"/>
    </source>
</evidence>
<evidence type="ECO:0000256" key="3">
    <source>
        <dbReference type="ARBA" id="ARBA00022692"/>
    </source>
</evidence>
<dbReference type="PANTHER" id="PTHR47797">
    <property type="entry name" value="DEHYDROGENASE, PUTATIVE (AFU_ORTHOLOGUE AFUA_8G05805)-RELATED"/>
    <property type="match status" value="1"/>
</dbReference>
<evidence type="ECO:0000256" key="6">
    <source>
        <dbReference type="ARBA" id="ARBA00023136"/>
    </source>
</evidence>
<reference evidence="12" key="1">
    <citation type="submission" date="2016-10" db="EMBL/GenBank/DDBJ databases">
        <authorList>
            <person name="Jeantristanb JTB J.-T."/>
            <person name="Ricardo R."/>
        </authorList>
    </citation>
    <scope>NUCLEOTIDE SEQUENCE [LARGE SCALE GENOMIC DNA]</scope>
</reference>
<dbReference type="Gene3D" id="1.20.120.1770">
    <property type="match status" value="1"/>
</dbReference>
<dbReference type="Pfam" id="PF16010">
    <property type="entry name" value="CDH-cyt"/>
    <property type="match status" value="1"/>
</dbReference>
<feature type="region of interest" description="Disordered" evidence="7">
    <location>
        <begin position="477"/>
        <end position="553"/>
    </location>
</feature>
<proteinExistence type="predicted"/>
<dbReference type="SUPFAM" id="SSF49344">
    <property type="entry name" value="CBD9-like"/>
    <property type="match status" value="1"/>
</dbReference>
<sequence length="553" mass="59911">MRLVFHPFLVSGLLFGSVIAARDAQIQQLVSLLAPADPSTIQGTSTTVPGFTLDVLTNSSHALFAFTVPKGRDAIGWISLGFGTVMADSAMVILWPNEAYTAWQLSARSVVGHMMPLASSANWTDIYSQARSYDALEIRTSCTATFIRPLEFPSDQTIYPAAQAKHLSVSRSNTQQPFIWASASDRPDSDDPASQIDVGQGRNRPGLDLLAYFAVILFSQKHSMGMFGSFTLDMTKPYVSLSSSAPASGSASSDMKSKIIMAHAALGVVVWTLLAPMGVLIGRYCRANPSWYLWHSTVQGYVVVPATILIFSFGFYASRGGDGSPVFTAHEVSRAHTEYMSSKSLAHPCSLYPHQAFGIILLIAVLAQATLGHIAHRTPGVGSLTSLGDERTTTRSPSRAAHILLGCFTMLIAIIQVQLGLKLYSSARLSFTYTVLAVLFLIIFLTLYLGSLVRLVFTRAREGRSWPQALFGLGRRSASPPRAKYSYRNPGAPNAATKAPSIVIDGGAIRGADEGTSRRDDTMTLPRTSTPRRRSFQADPAERDEEESKVVKC</sequence>
<feature type="compositionally biased region" description="Basic and acidic residues" evidence="7">
    <location>
        <begin position="511"/>
        <end position="522"/>
    </location>
</feature>
<comment type="subcellular location">
    <subcellularLocation>
        <location evidence="1">Membrane</location>
    </subcellularLocation>
</comment>
<gene>
    <name evidence="11" type="ORF">BZ3500_MVSOF-1268-A1-R1_CHR1-1G00946</name>
</gene>
<keyword evidence="9" id="KW-0732">Signal</keyword>
<keyword evidence="2" id="KW-0813">Transport</keyword>
<accession>A0A2X0KM99</accession>
<feature type="signal peptide" evidence="9">
    <location>
        <begin position="1"/>
        <end position="20"/>
    </location>
</feature>
<keyword evidence="12" id="KW-1185">Reference proteome</keyword>
<keyword evidence="5 8" id="KW-1133">Transmembrane helix</keyword>
<dbReference type="Gene3D" id="2.60.40.1210">
    <property type="entry name" value="Cellobiose dehydrogenase, cytochrome domain"/>
    <property type="match status" value="1"/>
</dbReference>
<evidence type="ECO:0000313" key="11">
    <source>
        <dbReference type="EMBL" id="SCZ89088.1"/>
    </source>
</evidence>
<dbReference type="GO" id="GO:0016020">
    <property type="term" value="C:membrane"/>
    <property type="evidence" value="ECO:0007669"/>
    <property type="project" value="UniProtKB-SubCell"/>
</dbReference>
<dbReference type="PROSITE" id="PS50939">
    <property type="entry name" value="CYTOCHROME_B561"/>
    <property type="match status" value="1"/>
</dbReference>
<feature type="transmembrane region" description="Helical" evidence="8">
    <location>
        <begin position="356"/>
        <end position="375"/>
    </location>
</feature>
<dbReference type="CDD" id="cd08760">
    <property type="entry name" value="Cyt_b561_FRRS1_like"/>
    <property type="match status" value="1"/>
</dbReference>
<feature type="transmembrane region" description="Helical" evidence="8">
    <location>
        <begin position="293"/>
        <end position="317"/>
    </location>
</feature>
<dbReference type="AlphaFoldDB" id="A0A2X0KM99"/>
<dbReference type="OrthoDB" id="19261at2759"/>
<evidence type="ECO:0000256" key="5">
    <source>
        <dbReference type="ARBA" id="ARBA00022989"/>
    </source>
</evidence>
<organism evidence="11 12">
    <name type="scientific">Microbotryum saponariae</name>
    <dbReference type="NCBI Taxonomy" id="289078"/>
    <lineage>
        <taxon>Eukaryota</taxon>
        <taxon>Fungi</taxon>
        <taxon>Dikarya</taxon>
        <taxon>Basidiomycota</taxon>
        <taxon>Pucciniomycotina</taxon>
        <taxon>Microbotryomycetes</taxon>
        <taxon>Microbotryales</taxon>
        <taxon>Microbotryaceae</taxon>
        <taxon>Microbotryum</taxon>
    </lineage>
</organism>
<dbReference type="InterPro" id="IPR015920">
    <property type="entry name" value="Cellobiose_DH-like_cyt"/>
</dbReference>
<keyword evidence="6 8" id="KW-0472">Membrane</keyword>
<dbReference type="Proteomes" id="UP000249723">
    <property type="component" value="Unassembled WGS sequence"/>
</dbReference>
<feature type="transmembrane region" description="Helical" evidence="8">
    <location>
        <begin position="400"/>
        <end position="419"/>
    </location>
</feature>
<protein>
    <submittedName>
        <fullName evidence="11">BZ3500_MvSof-1268-A1-R1_Chr1-1g00946 protein</fullName>
    </submittedName>
</protein>
<feature type="transmembrane region" description="Helical" evidence="8">
    <location>
        <begin position="431"/>
        <end position="457"/>
    </location>
</feature>
<name>A0A2X0KM99_9BASI</name>
<evidence type="ECO:0000313" key="12">
    <source>
        <dbReference type="Proteomes" id="UP000249723"/>
    </source>
</evidence>
<evidence type="ECO:0000256" key="7">
    <source>
        <dbReference type="SAM" id="MobiDB-lite"/>
    </source>
</evidence>
<feature type="transmembrane region" description="Helical" evidence="8">
    <location>
        <begin position="260"/>
        <end position="281"/>
    </location>
</feature>
<feature type="region of interest" description="Disordered" evidence="7">
    <location>
        <begin position="181"/>
        <end position="200"/>
    </location>
</feature>
<feature type="domain" description="Cytochrome b561" evidence="10">
    <location>
        <begin position="227"/>
        <end position="458"/>
    </location>
</feature>